<keyword evidence="2" id="KW-0479">Metal-binding</keyword>
<feature type="domain" description="CENP-V/GFA" evidence="5">
    <location>
        <begin position="2"/>
        <end position="126"/>
    </location>
</feature>
<evidence type="ECO:0000256" key="1">
    <source>
        <dbReference type="ARBA" id="ARBA00005495"/>
    </source>
</evidence>
<dbReference type="SUPFAM" id="SSF51316">
    <property type="entry name" value="Mss4-like"/>
    <property type="match status" value="1"/>
</dbReference>
<dbReference type="InterPro" id="IPR006913">
    <property type="entry name" value="CENP-V/GFA"/>
</dbReference>
<protein>
    <recommendedName>
        <fullName evidence="5">CENP-V/GFA domain-containing protein</fullName>
    </recommendedName>
</protein>
<dbReference type="PANTHER" id="PTHR33337">
    <property type="entry name" value="GFA DOMAIN-CONTAINING PROTEIN"/>
    <property type="match status" value="1"/>
</dbReference>
<dbReference type="GO" id="GO:0016846">
    <property type="term" value="F:carbon-sulfur lyase activity"/>
    <property type="evidence" value="ECO:0007669"/>
    <property type="project" value="InterPro"/>
</dbReference>
<dbReference type="VEuPathDB" id="FungiDB:ASPSYDRAFT_92410"/>
<dbReference type="Pfam" id="PF04828">
    <property type="entry name" value="GFA"/>
    <property type="match status" value="1"/>
</dbReference>
<evidence type="ECO:0000313" key="6">
    <source>
        <dbReference type="EMBL" id="OJJ56222.1"/>
    </source>
</evidence>
<dbReference type="EMBL" id="KV878591">
    <property type="protein sequence ID" value="OJJ56222.1"/>
    <property type="molecule type" value="Genomic_DNA"/>
</dbReference>
<dbReference type="OrthoDB" id="406544at2759"/>
<dbReference type="GeneID" id="63768749"/>
<dbReference type="PANTHER" id="PTHR33337:SF30">
    <property type="entry name" value="DUF636 DOMAIN PROTEIN (AFU_ORTHOLOGUE AFUA_1G03180)"/>
    <property type="match status" value="1"/>
</dbReference>
<accession>A0A1L9T9Y4</accession>
<dbReference type="Proteomes" id="UP000184356">
    <property type="component" value="Unassembled WGS sequence"/>
</dbReference>
<dbReference type="PROSITE" id="PS51891">
    <property type="entry name" value="CENP_V_GFA"/>
    <property type="match status" value="1"/>
</dbReference>
<evidence type="ECO:0000313" key="7">
    <source>
        <dbReference type="Proteomes" id="UP000184356"/>
    </source>
</evidence>
<evidence type="ECO:0000256" key="2">
    <source>
        <dbReference type="ARBA" id="ARBA00022723"/>
    </source>
</evidence>
<name>A0A1L9T9Y4_9EURO</name>
<reference evidence="7" key="1">
    <citation type="journal article" date="2017" name="Genome Biol.">
        <title>Comparative genomics reveals high biological diversity and specific adaptations in the industrially and medically important fungal genus Aspergillus.</title>
        <authorList>
            <person name="de Vries R.P."/>
            <person name="Riley R."/>
            <person name="Wiebenga A."/>
            <person name="Aguilar-Osorio G."/>
            <person name="Amillis S."/>
            <person name="Uchima C.A."/>
            <person name="Anderluh G."/>
            <person name="Asadollahi M."/>
            <person name="Askin M."/>
            <person name="Barry K."/>
            <person name="Battaglia E."/>
            <person name="Bayram O."/>
            <person name="Benocci T."/>
            <person name="Braus-Stromeyer S.A."/>
            <person name="Caldana C."/>
            <person name="Canovas D."/>
            <person name="Cerqueira G.C."/>
            <person name="Chen F."/>
            <person name="Chen W."/>
            <person name="Choi C."/>
            <person name="Clum A."/>
            <person name="Dos Santos R.A."/>
            <person name="Damasio A.R."/>
            <person name="Diallinas G."/>
            <person name="Emri T."/>
            <person name="Fekete E."/>
            <person name="Flipphi M."/>
            <person name="Freyberg S."/>
            <person name="Gallo A."/>
            <person name="Gournas C."/>
            <person name="Habgood R."/>
            <person name="Hainaut M."/>
            <person name="Harispe M.L."/>
            <person name="Henrissat B."/>
            <person name="Hilden K.S."/>
            <person name="Hope R."/>
            <person name="Hossain A."/>
            <person name="Karabika E."/>
            <person name="Karaffa L."/>
            <person name="Karanyi Z."/>
            <person name="Krasevec N."/>
            <person name="Kuo A."/>
            <person name="Kusch H."/>
            <person name="LaButti K."/>
            <person name="Lagendijk E.L."/>
            <person name="Lapidus A."/>
            <person name="Levasseur A."/>
            <person name="Lindquist E."/>
            <person name="Lipzen A."/>
            <person name="Logrieco A.F."/>
            <person name="MacCabe A."/>
            <person name="Maekelae M.R."/>
            <person name="Malavazi I."/>
            <person name="Melin P."/>
            <person name="Meyer V."/>
            <person name="Mielnichuk N."/>
            <person name="Miskei M."/>
            <person name="Molnar A.P."/>
            <person name="Mule G."/>
            <person name="Ngan C.Y."/>
            <person name="Orejas M."/>
            <person name="Orosz E."/>
            <person name="Ouedraogo J.P."/>
            <person name="Overkamp K.M."/>
            <person name="Park H.-S."/>
            <person name="Perrone G."/>
            <person name="Piumi F."/>
            <person name="Punt P.J."/>
            <person name="Ram A.F."/>
            <person name="Ramon A."/>
            <person name="Rauscher S."/>
            <person name="Record E."/>
            <person name="Riano-Pachon D.M."/>
            <person name="Robert V."/>
            <person name="Roehrig J."/>
            <person name="Ruller R."/>
            <person name="Salamov A."/>
            <person name="Salih N.S."/>
            <person name="Samson R.A."/>
            <person name="Sandor E."/>
            <person name="Sanguinetti M."/>
            <person name="Schuetze T."/>
            <person name="Sepcic K."/>
            <person name="Shelest E."/>
            <person name="Sherlock G."/>
            <person name="Sophianopoulou V."/>
            <person name="Squina F.M."/>
            <person name="Sun H."/>
            <person name="Susca A."/>
            <person name="Todd R.B."/>
            <person name="Tsang A."/>
            <person name="Unkles S.E."/>
            <person name="van de Wiele N."/>
            <person name="van Rossen-Uffink D."/>
            <person name="Oliveira J.V."/>
            <person name="Vesth T.C."/>
            <person name="Visser J."/>
            <person name="Yu J.-H."/>
            <person name="Zhou M."/>
            <person name="Andersen M.R."/>
            <person name="Archer D.B."/>
            <person name="Baker S.E."/>
            <person name="Benoit I."/>
            <person name="Brakhage A.A."/>
            <person name="Braus G.H."/>
            <person name="Fischer R."/>
            <person name="Frisvad J.C."/>
            <person name="Goldman G.H."/>
            <person name="Houbraken J."/>
            <person name="Oakley B."/>
            <person name="Pocsi I."/>
            <person name="Scazzocchio C."/>
            <person name="Seiboth B."/>
            <person name="vanKuyk P.A."/>
            <person name="Wortman J."/>
            <person name="Dyer P.S."/>
            <person name="Grigoriev I.V."/>
        </authorList>
    </citation>
    <scope>NUCLEOTIDE SEQUENCE [LARGE SCALE GENOMIC DNA]</scope>
    <source>
        <strain evidence="7">CBS 593.65</strain>
    </source>
</reference>
<dbReference type="STRING" id="1036612.A0A1L9T9Y4"/>
<dbReference type="RefSeq" id="XP_040700028.1">
    <property type="nucleotide sequence ID" value="XM_040852676.1"/>
</dbReference>
<evidence type="ECO:0000256" key="3">
    <source>
        <dbReference type="ARBA" id="ARBA00022833"/>
    </source>
</evidence>
<dbReference type="InterPro" id="IPR011057">
    <property type="entry name" value="Mss4-like_sf"/>
</dbReference>
<proteinExistence type="inferred from homology"/>
<evidence type="ECO:0000256" key="4">
    <source>
        <dbReference type="ARBA" id="ARBA00023239"/>
    </source>
</evidence>
<evidence type="ECO:0000259" key="5">
    <source>
        <dbReference type="PROSITE" id="PS51891"/>
    </source>
</evidence>
<dbReference type="Gene3D" id="3.90.1590.10">
    <property type="entry name" value="glutathione-dependent formaldehyde- activating enzyme (gfa)"/>
    <property type="match status" value="1"/>
</dbReference>
<comment type="similarity">
    <text evidence="1">Belongs to the Gfa family.</text>
</comment>
<keyword evidence="4" id="KW-0456">Lyase</keyword>
<dbReference type="GO" id="GO:0046872">
    <property type="term" value="F:metal ion binding"/>
    <property type="evidence" value="ECO:0007669"/>
    <property type="project" value="UniProtKB-KW"/>
</dbReference>
<dbReference type="AlphaFoldDB" id="A0A1L9T9Y4"/>
<keyword evidence="7" id="KW-1185">Reference proteome</keyword>
<organism evidence="6 7">
    <name type="scientific">Aspergillus sydowii CBS 593.65</name>
    <dbReference type="NCBI Taxonomy" id="1036612"/>
    <lineage>
        <taxon>Eukaryota</taxon>
        <taxon>Fungi</taxon>
        <taxon>Dikarya</taxon>
        <taxon>Ascomycota</taxon>
        <taxon>Pezizomycotina</taxon>
        <taxon>Eurotiomycetes</taxon>
        <taxon>Eurotiomycetidae</taxon>
        <taxon>Eurotiales</taxon>
        <taxon>Aspergillaceae</taxon>
        <taxon>Aspergillus</taxon>
        <taxon>Aspergillus subgen. Nidulantes</taxon>
    </lineage>
</organism>
<gene>
    <name evidence="6" type="ORF">ASPSYDRAFT_92410</name>
</gene>
<keyword evidence="3" id="KW-0862">Zinc</keyword>
<sequence length="142" mass="15439">MARGGCFCGKIRIEYVGQPVASGLCHCNDCRKQTGAVFSFCLIINRADLKITGTPKEVAKTADSGNSIKNYFCEDCGTPIYGQRIETSGEPASSAVFRAGIFDDPEVLDQRKPVVEIYTSNRVSWLNPVEGAEQFPGMLPLP</sequence>